<dbReference type="Proteomes" id="UP000504618">
    <property type="component" value="Unplaced"/>
</dbReference>
<dbReference type="SMART" id="SM00595">
    <property type="entry name" value="MADF"/>
    <property type="match status" value="1"/>
</dbReference>
<keyword evidence="1" id="KW-0175">Coiled coil</keyword>
<feature type="coiled-coil region" evidence="1">
    <location>
        <begin position="97"/>
        <end position="124"/>
    </location>
</feature>
<evidence type="ECO:0000313" key="4">
    <source>
        <dbReference type="Proteomes" id="UP000504618"/>
    </source>
</evidence>
<evidence type="ECO:0000256" key="1">
    <source>
        <dbReference type="SAM" id="Coils"/>
    </source>
</evidence>
<organism evidence="4 5">
    <name type="scientific">Temnothorax curvispinosus</name>
    <dbReference type="NCBI Taxonomy" id="300111"/>
    <lineage>
        <taxon>Eukaryota</taxon>
        <taxon>Metazoa</taxon>
        <taxon>Ecdysozoa</taxon>
        <taxon>Arthropoda</taxon>
        <taxon>Hexapoda</taxon>
        <taxon>Insecta</taxon>
        <taxon>Pterygota</taxon>
        <taxon>Neoptera</taxon>
        <taxon>Endopterygota</taxon>
        <taxon>Hymenoptera</taxon>
        <taxon>Apocrita</taxon>
        <taxon>Aculeata</taxon>
        <taxon>Formicoidea</taxon>
        <taxon>Formicidae</taxon>
        <taxon>Myrmicinae</taxon>
        <taxon>Temnothorax</taxon>
    </lineage>
</organism>
<evidence type="ECO:0000256" key="2">
    <source>
        <dbReference type="SAM" id="MobiDB-lite"/>
    </source>
</evidence>
<dbReference type="InterPro" id="IPR039353">
    <property type="entry name" value="TF_Adf1"/>
</dbReference>
<dbReference type="InterPro" id="IPR006578">
    <property type="entry name" value="MADF-dom"/>
</dbReference>
<feature type="compositionally biased region" description="Basic and acidic residues" evidence="2">
    <location>
        <begin position="193"/>
        <end position="204"/>
    </location>
</feature>
<dbReference type="PANTHER" id="PTHR12243:SF67">
    <property type="entry name" value="COREPRESSOR OF PANGOLIN, ISOFORM A-RELATED"/>
    <property type="match status" value="1"/>
</dbReference>
<keyword evidence="4" id="KW-1185">Reference proteome</keyword>
<dbReference type="PROSITE" id="PS51029">
    <property type="entry name" value="MADF"/>
    <property type="match status" value="1"/>
</dbReference>
<proteinExistence type="predicted"/>
<gene>
    <name evidence="5" type="primary">LOC112467600</name>
</gene>
<feature type="domain" description="MADF" evidence="3">
    <location>
        <begin position="46"/>
        <end position="146"/>
    </location>
</feature>
<sequence>MSDHDNYCNDFIYDIGWSSDDHTEDIGSISDDSENVVIAEKSGDEFLIELYRERSFLYDKRNANFKNTLMKQNAWNEISKTMIETNCGDFYTPDYCQRRCTSLREQYNREKKRLENQCRSGSGAPNLSSRQFPLYSQLKFLDQVIKRRKTYSNVTKCQPDATFVNKGPSGSKSHVPDDVNAFSSCNKESQNTKPKETVDAEHTYGKGVICSPRPRKRKLDETKELEHNFFNVGNRIVNYMESTKASTADDAFMEFIKVQFNGMPEHEKHIRRKMMMDSLITPLPETSN</sequence>
<dbReference type="GeneID" id="112467600"/>
<dbReference type="GO" id="GO:0006357">
    <property type="term" value="P:regulation of transcription by RNA polymerase II"/>
    <property type="evidence" value="ECO:0007669"/>
    <property type="project" value="TreeGrafter"/>
</dbReference>
<dbReference type="GO" id="GO:0005634">
    <property type="term" value="C:nucleus"/>
    <property type="evidence" value="ECO:0007669"/>
    <property type="project" value="TreeGrafter"/>
</dbReference>
<dbReference type="PANTHER" id="PTHR12243">
    <property type="entry name" value="MADF DOMAIN TRANSCRIPTION FACTOR"/>
    <property type="match status" value="1"/>
</dbReference>
<dbReference type="OrthoDB" id="7552270at2759"/>
<dbReference type="GO" id="GO:0005667">
    <property type="term" value="C:transcription regulator complex"/>
    <property type="evidence" value="ECO:0007669"/>
    <property type="project" value="TreeGrafter"/>
</dbReference>
<evidence type="ECO:0000313" key="5">
    <source>
        <dbReference type="RefSeq" id="XP_024892053.1"/>
    </source>
</evidence>
<dbReference type="AlphaFoldDB" id="A0A6J1RCR5"/>
<dbReference type="Pfam" id="PF10545">
    <property type="entry name" value="MADF_DNA_bdg"/>
    <property type="match status" value="1"/>
</dbReference>
<accession>A0A6J1RCR5</accession>
<protein>
    <submittedName>
        <fullName evidence="5">Uncharacterized protein LOC112467600 isoform X1</fullName>
    </submittedName>
</protein>
<name>A0A6J1RCR5_9HYME</name>
<evidence type="ECO:0000259" key="3">
    <source>
        <dbReference type="PROSITE" id="PS51029"/>
    </source>
</evidence>
<feature type="region of interest" description="Disordered" evidence="2">
    <location>
        <begin position="186"/>
        <end position="215"/>
    </location>
</feature>
<reference evidence="5" key="1">
    <citation type="submission" date="2025-08" db="UniProtKB">
        <authorList>
            <consortium name="RefSeq"/>
        </authorList>
    </citation>
    <scope>IDENTIFICATION</scope>
    <source>
        <tissue evidence="5">Whole body</tissue>
    </source>
</reference>
<dbReference type="RefSeq" id="XP_024892053.1">
    <property type="nucleotide sequence ID" value="XM_025036285.1"/>
</dbReference>